<sequence length="1440" mass="159385">MARRWNSRLFLLTVFLAVLVLTVLGYKEACIANSPRSSYVNIVPVTEAAYNASFGVGTVQAKNPGHCGLFCLQNRACVTALFNRKSGDCNLMLETLHDMLFRESSVMSAANATDWFLVNIRNTGDESPKQPVDSEPCDSDRCSTGKCRATCDGQEAHCVGDNSQCPEHPVDNLRYYHLGVLNLNYDSPGKGIVANISYTKKHSFTALRVQWSGSLRGPYNTAGGCVRWYFKFNNMECGNPDTIEYMHHDNAATDLHRRGHMDGMCEGIPEGVVNIQMHQGNCFGFPLSTGYVGHHDESFIMVQEVDTRYSSASRTFDLPNQSPKFTTLYFPGSSASHYATIAVTLPDLNEVTVCYWQKMSSYAQTAMATFSYASSAVFNAFTIWIQSSGTILLSVLNTDSEVNWNSLTDNMWHQVCGMWRSSDGYWAVYVDSREAGSGTGLQTGQTIAGGGMIILGQDQDSLGGGFAATQSFTGYMTRINIWDVVLQPHGMGQCYSSTYGNVFAFDGANDIFLAGSVSTSADQDICLDQMIPTWGGNSGGAACFWPFTYKGQPQNLCLVDEEGRSRPWCGTTADYDADGLWGYCTVAGHGKGHNTDVIYTYGGSANGQICQFPFVYGGITYTACTAHGNSYAHPWCYAADGTWGYCITSEPMYALRTGSDCGGNDIISFSLNNYQECLDACSLRPDCLAIAYRPSDHYCWLKYKSCVSPSSSSDRWMLEKFIRDPIRKTFGGNSEGMACVLPFIYQDTVYHSCITVNHNQPWCATTTNYDLDGRWGNCLVLTSSYGEWKEADCSGNDIGTVHYRLVSGVDECESQCRLTGECRLAMYQAYSNNCWRKKFSCPSGSGWTYVKHSELVRTGKYYLRRYGSCAGGDISNAAVSSTYEECIWTCNAMKDCKSFYYDKSNSMCYPKNIQCAIIDTSCGTNCYVDTKIYPGKDFHRYESIPPRTVWQWRSLSTSKYAILSNHATPDLTEFTACYWGRSDYYDSSTWLSTVSYANSQTDNGILIMYRAASAGIRLHINSPYTDIDTMTNDNNWHHICLTWKSANGEWALYSDGLLLKTSTGLASGTTIAGGGTWILGQDQDCVGGCFSTSQAYVGYLTGVNVWDKVLDITAMGQTCQSELKGNVLSWQEILDTAVQHNIQSHKEDICGELALPSPCGAHSVINVQQHTVHNLNKGDNTGDVELMFIDYVKREEDTAVRVKWEGTLWLKGDTSKRWYVLFLINARKNDAFYLEGICEGIPAGKVRIRLLIGESRSSVNEVETGEANTGWLAVSRFMVEEIRMGHDIDAFEGSDGVMYQVPVFNIQQFYWDIQADTTDNGLLKSATYKKKSSLSTLRVKLIGDFDTPGGLCAKFYFKFNGQECTNPASIFVRTYTNPLMSDLRTFPIEGICKGLQSGDIVIDLYATNSCADVGFSGGPDITSGSRSNTRLIVEELHLSE</sequence>
<keyword evidence="3 8" id="KW-0732">Signal</keyword>
<dbReference type="PROSITE" id="PS51092">
    <property type="entry name" value="FN2_2"/>
    <property type="match status" value="3"/>
</dbReference>
<evidence type="ECO:0000256" key="7">
    <source>
        <dbReference type="PROSITE-ProRule" id="PRU00479"/>
    </source>
</evidence>
<keyword evidence="2" id="KW-0479">Metal-binding</keyword>
<accession>A0A1S3INP9</accession>
<feature type="domain" description="Fibronectin type-II" evidence="9">
    <location>
        <begin position="734"/>
        <end position="780"/>
    </location>
</feature>
<dbReference type="InterPro" id="IPR057873">
    <property type="entry name" value="CTHRC1_C"/>
</dbReference>
<evidence type="ECO:0000313" key="11">
    <source>
        <dbReference type="Proteomes" id="UP000085678"/>
    </source>
</evidence>
<feature type="signal peptide" evidence="8">
    <location>
        <begin position="1"/>
        <end position="25"/>
    </location>
</feature>
<dbReference type="PANTHER" id="PTHR45869">
    <property type="entry name" value="C-REACTIVE PROTEIN-RELATED"/>
    <property type="match status" value="1"/>
</dbReference>
<dbReference type="SUPFAM" id="SSF49899">
    <property type="entry name" value="Concanavalin A-like lectins/glucanases"/>
    <property type="match status" value="2"/>
</dbReference>
<feature type="disulfide bond" evidence="7">
    <location>
        <begin position="610"/>
        <end position="636"/>
    </location>
</feature>
<dbReference type="SMART" id="SM00159">
    <property type="entry name" value="PTX"/>
    <property type="match status" value="2"/>
</dbReference>
<feature type="domain" description="Fibronectin type-II" evidence="9">
    <location>
        <begin position="538"/>
        <end position="586"/>
    </location>
</feature>
<keyword evidence="4" id="KW-0677">Repeat</keyword>
<protein>
    <submittedName>
        <fullName evidence="12">Uncharacterized protein LOC106166018</fullName>
    </submittedName>
</protein>
<dbReference type="PROSITE" id="PS51828">
    <property type="entry name" value="PTX_2"/>
    <property type="match status" value="2"/>
</dbReference>
<feature type="disulfide bond" evidence="7">
    <location>
        <begin position="557"/>
        <end position="584"/>
    </location>
</feature>
<dbReference type="PANTHER" id="PTHR45869:SF8">
    <property type="entry name" value="LAMG-LIKE JELLYROLL FOLD DOMAIN-CONTAINING PROTEIN"/>
    <property type="match status" value="1"/>
</dbReference>
<dbReference type="STRING" id="7574.A0A1S3INP9"/>
<name>A0A1S3INP9_LINAN</name>
<dbReference type="SUPFAM" id="SSF57440">
    <property type="entry name" value="Kringle-like"/>
    <property type="match status" value="3"/>
</dbReference>
<gene>
    <name evidence="12" type="primary">LOC106166018</name>
</gene>
<evidence type="ECO:0000256" key="8">
    <source>
        <dbReference type="SAM" id="SignalP"/>
    </source>
</evidence>
<dbReference type="InterPro" id="IPR013806">
    <property type="entry name" value="Kringle-like"/>
</dbReference>
<dbReference type="InParanoid" id="A0A1S3INP9"/>
<feature type="domain" description="Pentraxin (PTX)" evidence="10">
    <location>
        <begin position="946"/>
        <end position="1150"/>
    </location>
</feature>
<dbReference type="GeneID" id="106166018"/>
<evidence type="ECO:0000256" key="4">
    <source>
        <dbReference type="ARBA" id="ARBA00022737"/>
    </source>
</evidence>
<evidence type="ECO:0000256" key="3">
    <source>
        <dbReference type="ARBA" id="ARBA00022729"/>
    </source>
</evidence>
<dbReference type="Pfam" id="PF00354">
    <property type="entry name" value="Pentaxin"/>
    <property type="match status" value="2"/>
</dbReference>
<dbReference type="InterPro" id="IPR003609">
    <property type="entry name" value="Pan_app"/>
</dbReference>
<dbReference type="SMART" id="SM00059">
    <property type="entry name" value="FN2"/>
    <property type="match status" value="3"/>
</dbReference>
<dbReference type="InterPro" id="IPR001759">
    <property type="entry name" value="PTX_dom"/>
</dbReference>
<organism evidence="11 12">
    <name type="scientific">Lingula anatina</name>
    <name type="common">Brachiopod</name>
    <name type="synonym">Lingula unguis</name>
    <dbReference type="NCBI Taxonomy" id="7574"/>
    <lineage>
        <taxon>Eukaryota</taxon>
        <taxon>Metazoa</taxon>
        <taxon>Spiralia</taxon>
        <taxon>Lophotrochozoa</taxon>
        <taxon>Brachiopoda</taxon>
        <taxon>Linguliformea</taxon>
        <taxon>Lingulata</taxon>
        <taxon>Lingulida</taxon>
        <taxon>Linguloidea</taxon>
        <taxon>Lingulidae</taxon>
        <taxon>Lingula</taxon>
    </lineage>
</organism>
<dbReference type="RefSeq" id="XP_013399870.1">
    <property type="nucleotide sequence ID" value="XM_013544416.1"/>
</dbReference>
<dbReference type="InterPro" id="IPR013320">
    <property type="entry name" value="ConA-like_dom_sf"/>
</dbReference>
<comment type="cofactor">
    <cofactor evidence="1">
        <name>Ca(2+)</name>
        <dbReference type="ChEBI" id="CHEBI:29108"/>
    </cofactor>
</comment>
<dbReference type="Gene3D" id="3.50.4.10">
    <property type="entry name" value="Hepatocyte Growth Factor"/>
    <property type="match status" value="1"/>
</dbReference>
<evidence type="ECO:0000256" key="5">
    <source>
        <dbReference type="ARBA" id="ARBA00022837"/>
    </source>
</evidence>
<dbReference type="Pfam" id="PF25815">
    <property type="entry name" value="CTHRC1_C"/>
    <property type="match status" value="2"/>
</dbReference>
<reference evidence="12" key="1">
    <citation type="submission" date="2025-08" db="UniProtKB">
        <authorList>
            <consortium name="RefSeq"/>
        </authorList>
    </citation>
    <scope>IDENTIFICATION</scope>
    <source>
        <tissue evidence="12">Gonads</tissue>
    </source>
</reference>
<dbReference type="FunFam" id="2.10.10.10:FF:000009">
    <property type="entry name" value="Epididymal sperm-binding protein 1"/>
    <property type="match status" value="1"/>
</dbReference>
<feature type="disulfide bond" evidence="7">
    <location>
        <begin position="543"/>
        <end position="569"/>
    </location>
</feature>
<dbReference type="PROSITE" id="PS00023">
    <property type="entry name" value="FN2_1"/>
    <property type="match status" value="1"/>
</dbReference>
<proteinExistence type="predicted"/>
<dbReference type="Proteomes" id="UP000085678">
    <property type="component" value="Unplaced"/>
</dbReference>
<dbReference type="KEGG" id="lak:106166018"/>
<dbReference type="Gene3D" id="2.60.120.200">
    <property type="match status" value="2"/>
</dbReference>
<evidence type="ECO:0000259" key="10">
    <source>
        <dbReference type="PROSITE" id="PS51828"/>
    </source>
</evidence>
<keyword evidence="5" id="KW-0106">Calcium</keyword>
<dbReference type="Gene3D" id="2.10.10.10">
    <property type="entry name" value="Fibronectin, type II, collagen-binding"/>
    <property type="match status" value="3"/>
</dbReference>
<dbReference type="InterPro" id="IPR036943">
    <property type="entry name" value="FN_type2_sf"/>
</dbReference>
<feature type="domain" description="Pentraxin (PTX)" evidence="10">
    <location>
        <begin position="324"/>
        <end position="526"/>
    </location>
</feature>
<keyword evidence="6 7" id="KW-1015">Disulfide bond</keyword>
<dbReference type="Pfam" id="PF00024">
    <property type="entry name" value="PAN_1"/>
    <property type="match status" value="1"/>
</dbReference>
<evidence type="ECO:0000313" key="12">
    <source>
        <dbReference type="RefSeq" id="XP_013399870.1"/>
    </source>
</evidence>
<dbReference type="PRINTS" id="PR00895">
    <property type="entry name" value="PENTAXIN"/>
</dbReference>
<dbReference type="InterPro" id="IPR051005">
    <property type="entry name" value="Pentraxin_domain"/>
</dbReference>
<evidence type="ECO:0000256" key="1">
    <source>
        <dbReference type="ARBA" id="ARBA00001913"/>
    </source>
</evidence>
<dbReference type="InterPro" id="IPR030476">
    <property type="entry name" value="Pentaxin_CS"/>
</dbReference>
<feature type="chain" id="PRO_5010342603" evidence="8">
    <location>
        <begin position="26"/>
        <end position="1440"/>
    </location>
</feature>
<dbReference type="CDD" id="cd00062">
    <property type="entry name" value="FN2"/>
    <property type="match status" value="3"/>
</dbReference>
<feature type="domain" description="Fibronectin type-II" evidence="9">
    <location>
        <begin position="605"/>
        <end position="648"/>
    </location>
</feature>
<dbReference type="GO" id="GO:0046872">
    <property type="term" value="F:metal ion binding"/>
    <property type="evidence" value="ECO:0007669"/>
    <property type="project" value="UniProtKB-KW"/>
</dbReference>
<dbReference type="OrthoDB" id="406838at2759"/>
<comment type="caution">
    <text evidence="7">Lacks conserved residue(s) required for the propagation of feature annotation.</text>
</comment>
<dbReference type="InterPro" id="IPR000562">
    <property type="entry name" value="FN_type2_dom"/>
</dbReference>
<evidence type="ECO:0000256" key="6">
    <source>
        <dbReference type="ARBA" id="ARBA00023157"/>
    </source>
</evidence>
<dbReference type="Pfam" id="PF00040">
    <property type="entry name" value="fn2"/>
    <property type="match status" value="3"/>
</dbReference>
<evidence type="ECO:0000256" key="2">
    <source>
        <dbReference type="ARBA" id="ARBA00022723"/>
    </source>
</evidence>
<keyword evidence="11" id="KW-1185">Reference proteome</keyword>
<evidence type="ECO:0000259" key="9">
    <source>
        <dbReference type="PROSITE" id="PS51092"/>
    </source>
</evidence>
<dbReference type="PROSITE" id="PS00289">
    <property type="entry name" value="PTX_1"/>
    <property type="match status" value="1"/>
</dbReference>